<evidence type="ECO:0000256" key="2">
    <source>
        <dbReference type="ARBA" id="ARBA00010790"/>
    </source>
</evidence>
<evidence type="ECO:0000256" key="4">
    <source>
        <dbReference type="ARBA" id="ARBA00022827"/>
    </source>
</evidence>
<protein>
    <recommendedName>
        <fullName evidence="6">Glucose-methanol-choline oxidoreductase C-terminal domain-containing protein</fullName>
    </recommendedName>
</protein>
<dbReference type="InterPro" id="IPR051473">
    <property type="entry name" value="P2Ox-like"/>
</dbReference>
<evidence type="ECO:0000313" key="7">
    <source>
        <dbReference type="EMBL" id="ETX12740.1"/>
    </source>
</evidence>
<dbReference type="Proteomes" id="UP000022447">
    <property type="component" value="Unassembled WGS sequence"/>
</dbReference>
<reference evidence="7 8" key="1">
    <citation type="submission" date="2014-01" db="EMBL/GenBank/DDBJ databases">
        <title>Roseivivax halodurans JCM 10272 Genome Sequencing.</title>
        <authorList>
            <person name="Lai Q."/>
            <person name="Li G."/>
            <person name="Shao Z."/>
        </authorList>
    </citation>
    <scope>NUCLEOTIDE SEQUENCE [LARGE SCALE GENOMIC DNA]</scope>
    <source>
        <strain evidence="7 8">JCM 10272</strain>
    </source>
</reference>
<dbReference type="PANTHER" id="PTHR42784">
    <property type="entry name" value="PYRANOSE 2-OXIDASE"/>
    <property type="match status" value="1"/>
</dbReference>
<dbReference type="InterPro" id="IPR007867">
    <property type="entry name" value="GMC_OxRtase_C"/>
</dbReference>
<dbReference type="STRING" id="1449350.OCH239_17380"/>
<dbReference type="InterPro" id="IPR036188">
    <property type="entry name" value="FAD/NAD-bd_sf"/>
</dbReference>
<proteinExistence type="inferred from homology"/>
<accession>X7EA45</accession>
<dbReference type="Pfam" id="PF05199">
    <property type="entry name" value="GMC_oxred_C"/>
    <property type="match status" value="1"/>
</dbReference>
<comment type="cofactor">
    <cofactor evidence="1">
        <name>FAD</name>
        <dbReference type="ChEBI" id="CHEBI:57692"/>
    </cofactor>
</comment>
<dbReference type="eggNOG" id="COG2303">
    <property type="taxonomic scope" value="Bacteria"/>
</dbReference>
<dbReference type="OrthoDB" id="9798604at2"/>
<dbReference type="Gene3D" id="3.50.50.60">
    <property type="entry name" value="FAD/NAD(P)-binding domain"/>
    <property type="match status" value="2"/>
</dbReference>
<evidence type="ECO:0000256" key="3">
    <source>
        <dbReference type="ARBA" id="ARBA00022630"/>
    </source>
</evidence>
<gene>
    <name evidence="7" type="ORF">OCH239_17380</name>
</gene>
<dbReference type="EMBL" id="JALZ01000057">
    <property type="protein sequence ID" value="ETX12740.1"/>
    <property type="molecule type" value="Genomic_DNA"/>
</dbReference>
<feature type="domain" description="Glucose-methanol-choline oxidoreductase C-terminal" evidence="6">
    <location>
        <begin position="407"/>
        <end position="461"/>
    </location>
</feature>
<keyword evidence="5" id="KW-0560">Oxidoreductase</keyword>
<dbReference type="PROSITE" id="PS51257">
    <property type="entry name" value="PROKAR_LIPOPROTEIN"/>
    <property type="match status" value="1"/>
</dbReference>
<comment type="similarity">
    <text evidence="2">Belongs to the GMC oxidoreductase family.</text>
</comment>
<evidence type="ECO:0000313" key="8">
    <source>
        <dbReference type="Proteomes" id="UP000022447"/>
    </source>
</evidence>
<keyword evidence="3" id="KW-0285">Flavoprotein</keyword>
<evidence type="ECO:0000256" key="5">
    <source>
        <dbReference type="ARBA" id="ARBA00023002"/>
    </source>
</evidence>
<keyword evidence="8" id="KW-1185">Reference proteome</keyword>
<name>X7EA45_9RHOB</name>
<keyword evidence="4" id="KW-0274">FAD</keyword>
<sequence length="470" mass="51163">MKQLEADDAYARHWDVILVGTGFAACFFARALRGRGLSVLFVERGPYIDRDTQLANRHSDTPPVVAQRNSSGRRKDWAVRYQFGGCSNCWWGNTPRLHPSDMEMQTRYGVARDWPLSYATLEPHLLEAERLMEIAGDSDRRGPPRSAPYPFPAHVATHAEHRLMELDPSWVPMPTARSNGGSRAGCCASGACSLCPIDAKFTIMNGRGLFEDEDFALVTELECRAIETAAGQATGIITRDAGGAERRIKGDFVGLAANPIGTSVILLRSGLGGPRVGQGLHEQAGQFLWVDIPFDNYYGGTSITGLGYAFYDGAFRREAASVLIESWNAPPSLRFEPGRWLQRLKLKLVAEDLPQPANRVVLENDAPLIEWRGHSAYCEAGLARARAGIEDQLPFAERISIGGYEPTEAHIIGGTPMDHDPQHGVVNAEGRLFDVPNVACLGASTFPTGSAANPTLMLSALSLYLGGKLS</sequence>
<dbReference type="PANTHER" id="PTHR42784:SF1">
    <property type="entry name" value="PYRANOSE 2-OXIDASE"/>
    <property type="match status" value="1"/>
</dbReference>
<evidence type="ECO:0000259" key="6">
    <source>
        <dbReference type="Pfam" id="PF05199"/>
    </source>
</evidence>
<evidence type="ECO:0000256" key="1">
    <source>
        <dbReference type="ARBA" id="ARBA00001974"/>
    </source>
</evidence>
<comment type="caution">
    <text evidence="7">The sequence shown here is derived from an EMBL/GenBank/DDBJ whole genome shotgun (WGS) entry which is preliminary data.</text>
</comment>
<dbReference type="PATRIC" id="fig|1449350.3.peg.4065"/>
<dbReference type="RefSeq" id="WP_051489657.1">
    <property type="nucleotide sequence ID" value="NZ_JALZ01000057.1"/>
</dbReference>
<organism evidence="7 8">
    <name type="scientific">Roseivivax halodurans JCM 10272</name>
    <dbReference type="NCBI Taxonomy" id="1449350"/>
    <lineage>
        <taxon>Bacteria</taxon>
        <taxon>Pseudomonadati</taxon>
        <taxon>Pseudomonadota</taxon>
        <taxon>Alphaproteobacteria</taxon>
        <taxon>Rhodobacterales</taxon>
        <taxon>Roseobacteraceae</taxon>
        <taxon>Roseivivax</taxon>
    </lineage>
</organism>
<dbReference type="SUPFAM" id="SSF51905">
    <property type="entry name" value="FAD/NAD(P)-binding domain"/>
    <property type="match status" value="1"/>
</dbReference>
<dbReference type="GO" id="GO:0016614">
    <property type="term" value="F:oxidoreductase activity, acting on CH-OH group of donors"/>
    <property type="evidence" value="ECO:0007669"/>
    <property type="project" value="InterPro"/>
</dbReference>
<dbReference type="AlphaFoldDB" id="X7EA45"/>